<keyword evidence="1" id="KW-0175">Coiled coil</keyword>
<accession>A0A6M0QNU0</accession>
<organism evidence="4 5">
    <name type="scientific">Tabrizicola oligotrophica</name>
    <dbReference type="NCBI Taxonomy" id="2710650"/>
    <lineage>
        <taxon>Bacteria</taxon>
        <taxon>Pseudomonadati</taxon>
        <taxon>Pseudomonadota</taxon>
        <taxon>Alphaproteobacteria</taxon>
        <taxon>Rhodobacterales</taxon>
        <taxon>Paracoccaceae</taxon>
        <taxon>Tabrizicola</taxon>
    </lineage>
</organism>
<dbReference type="PANTHER" id="PTHR32309:SF13">
    <property type="entry name" value="FERRIC ENTEROBACTIN TRANSPORT PROTEIN FEPE"/>
    <property type="match status" value="1"/>
</dbReference>
<dbReference type="Proteomes" id="UP000477782">
    <property type="component" value="Unassembled WGS sequence"/>
</dbReference>
<evidence type="ECO:0000313" key="4">
    <source>
        <dbReference type="EMBL" id="NEY89069.1"/>
    </source>
</evidence>
<dbReference type="PANTHER" id="PTHR32309">
    <property type="entry name" value="TYROSINE-PROTEIN KINASE"/>
    <property type="match status" value="1"/>
</dbReference>
<feature type="region of interest" description="Disordered" evidence="2">
    <location>
        <begin position="1"/>
        <end position="59"/>
    </location>
</feature>
<dbReference type="AlphaFoldDB" id="A0A6M0QNU0"/>
<comment type="caution">
    <text evidence="4">The sequence shown here is derived from an EMBL/GenBank/DDBJ whole genome shotgun (WGS) entry which is preliminary data.</text>
</comment>
<reference evidence="4 5" key="1">
    <citation type="submission" date="2020-02" db="EMBL/GenBank/DDBJ databases">
        <authorList>
            <person name="Chen W.-M."/>
        </authorList>
    </citation>
    <scope>NUCLEOTIDE SEQUENCE [LARGE SCALE GENOMIC DNA]</scope>
    <source>
        <strain evidence="4 5">KMS-5</strain>
    </source>
</reference>
<dbReference type="GO" id="GO:0005886">
    <property type="term" value="C:plasma membrane"/>
    <property type="evidence" value="ECO:0007669"/>
    <property type="project" value="TreeGrafter"/>
</dbReference>
<feature type="coiled-coil region" evidence="1">
    <location>
        <begin position="382"/>
        <end position="416"/>
    </location>
</feature>
<keyword evidence="5" id="KW-1185">Reference proteome</keyword>
<evidence type="ECO:0000256" key="1">
    <source>
        <dbReference type="SAM" id="Coils"/>
    </source>
</evidence>
<dbReference type="EMBL" id="JAAIVJ010000001">
    <property type="protein sequence ID" value="NEY89069.1"/>
    <property type="molecule type" value="Genomic_DNA"/>
</dbReference>
<proteinExistence type="predicted"/>
<evidence type="ECO:0000256" key="3">
    <source>
        <dbReference type="SAM" id="Phobius"/>
    </source>
</evidence>
<dbReference type="GO" id="GO:0004713">
    <property type="term" value="F:protein tyrosine kinase activity"/>
    <property type="evidence" value="ECO:0007669"/>
    <property type="project" value="TreeGrafter"/>
</dbReference>
<feature type="compositionally biased region" description="Low complexity" evidence="2">
    <location>
        <begin position="18"/>
        <end position="32"/>
    </location>
</feature>
<evidence type="ECO:0000313" key="5">
    <source>
        <dbReference type="Proteomes" id="UP000477782"/>
    </source>
</evidence>
<protein>
    <submittedName>
        <fullName evidence="4">Capsule biosynthesis protein</fullName>
    </submittedName>
</protein>
<sequence length="575" mass="62674">MTTKLTVKRFRTRRVDLPAAAPAAAPAQAAAAPLPPPRSVSRPQINPKTGPSDDAFAAAANEDGFGADRFDTARLNAAPSGPMAPPGSPEAAPLVIDAIRREGLTGRQLRMARRLAQKHALPATSDFDAVRLLRARGIDPFQANSVLELVSGADGSGQTPSRALTVTPGGDGIQLPQTIKPVQLPSTELRTEQAHLAEVMKIQRDIARRRRRKSLLLMARLSVFVLLPALLAGLYFYSIATPMYAARTQFVIQQAEAPGASAMGGLFSSTPMATAQDSIAVQGYLQSQVAMQRLEADNAFRGHFSDPGIDVIQRLSPDASESATYKLYKKIVRIAYDPTEGVVKMEIIAADPQKAVEFSNALIGYAEEQVDQMTQRLREDQMKGARESYEDAERKYQEANVRVVELQEKFKVLSSEAEVGLITSQIGQLETQLTQDQLSLAQMESNQNPNKARMEPLKRRIDTLQTQIAELRARLTEEGKDGFSLAQVQSDLLVAQADAQTRQLLLAQSLQAMETARVEANRQTRYLSVAVAPVAPDEAAYPRAFENTLVVLLIFAGIYLMVSMTVAILREQVSA</sequence>
<feature type="transmembrane region" description="Helical" evidence="3">
    <location>
        <begin position="215"/>
        <end position="237"/>
    </location>
</feature>
<dbReference type="InterPro" id="IPR050445">
    <property type="entry name" value="Bact_polysacc_biosynth/exp"/>
</dbReference>
<keyword evidence="3" id="KW-0812">Transmembrane</keyword>
<gene>
    <name evidence="4" type="ORF">G4Z14_02065</name>
</gene>
<feature type="transmembrane region" description="Helical" evidence="3">
    <location>
        <begin position="549"/>
        <end position="569"/>
    </location>
</feature>
<name>A0A6M0QNU0_9RHOB</name>
<evidence type="ECO:0000256" key="2">
    <source>
        <dbReference type="SAM" id="MobiDB-lite"/>
    </source>
</evidence>
<feature type="compositionally biased region" description="Basic residues" evidence="2">
    <location>
        <begin position="1"/>
        <end position="12"/>
    </location>
</feature>
<dbReference type="Gene3D" id="1.20.5.170">
    <property type="match status" value="1"/>
</dbReference>
<feature type="coiled-coil region" evidence="1">
    <location>
        <begin position="454"/>
        <end position="481"/>
    </location>
</feature>
<dbReference type="RefSeq" id="WP_164623082.1">
    <property type="nucleotide sequence ID" value="NZ_JAAIVJ010000001.1"/>
</dbReference>
<keyword evidence="3" id="KW-0472">Membrane</keyword>
<keyword evidence="3" id="KW-1133">Transmembrane helix</keyword>